<evidence type="ECO:0000256" key="8">
    <source>
        <dbReference type="ARBA" id="ARBA00023163"/>
    </source>
</evidence>
<dbReference type="EMBL" id="VZRM01000454">
    <property type="protein sequence ID" value="NWV31039.1"/>
    <property type="molecule type" value="Genomic_DNA"/>
</dbReference>
<protein>
    <submittedName>
        <fullName evidence="12">ZSC12 protein</fullName>
    </submittedName>
</protein>
<dbReference type="AlphaFoldDB" id="A0A7K6DVN9"/>
<keyword evidence="3" id="KW-0677">Repeat</keyword>
<dbReference type="PANTHER" id="PTHR23226:SF377">
    <property type="entry name" value="ZINC FINGER AND SCAN DOMAIN-CONTAINING PROTEIN 20"/>
    <property type="match status" value="1"/>
</dbReference>
<evidence type="ECO:0000256" key="5">
    <source>
        <dbReference type="ARBA" id="ARBA00022833"/>
    </source>
</evidence>
<evidence type="ECO:0000256" key="4">
    <source>
        <dbReference type="ARBA" id="ARBA00022771"/>
    </source>
</evidence>
<evidence type="ECO:0000256" key="3">
    <source>
        <dbReference type="ARBA" id="ARBA00022737"/>
    </source>
</evidence>
<proteinExistence type="predicted"/>
<keyword evidence="4 10" id="KW-0863">Zinc-finger</keyword>
<dbReference type="GO" id="GO:0008270">
    <property type="term" value="F:zinc ion binding"/>
    <property type="evidence" value="ECO:0007669"/>
    <property type="project" value="UniProtKB-KW"/>
</dbReference>
<dbReference type="Pfam" id="PF00096">
    <property type="entry name" value="zf-C2H2"/>
    <property type="match status" value="2"/>
</dbReference>
<evidence type="ECO:0000256" key="2">
    <source>
        <dbReference type="ARBA" id="ARBA00022723"/>
    </source>
</evidence>
<dbReference type="PROSITE" id="PS00028">
    <property type="entry name" value="ZINC_FINGER_C2H2_1"/>
    <property type="match status" value="2"/>
</dbReference>
<feature type="domain" description="C2H2-type" evidence="11">
    <location>
        <begin position="27"/>
        <end position="54"/>
    </location>
</feature>
<evidence type="ECO:0000256" key="6">
    <source>
        <dbReference type="ARBA" id="ARBA00023015"/>
    </source>
</evidence>
<evidence type="ECO:0000259" key="11">
    <source>
        <dbReference type="PROSITE" id="PS50157"/>
    </source>
</evidence>
<keyword evidence="2" id="KW-0479">Metal-binding</keyword>
<dbReference type="GO" id="GO:0005634">
    <property type="term" value="C:nucleus"/>
    <property type="evidence" value="ECO:0007669"/>
    <property type="project" value="UniProtKB-SubCell"/>
</dbReference>
<keyword evidence="9" id="KW-0539">Nucleus</keyword>
<dbReference type="PANTHER" id="PTHR23226">
    <property type="entry name" value="ZINC FINGER AND SCAN DOMAIN-CONTAINING"/>
    <property type="match status" value="1"/>
</dbReference>
<feature type="domain" description="C2H2-type" evidence="11">
    <location>
        <begin position="1"/>
        <end position="26"/>
    </location>
</feature>
<feature type="non-terminal residue" evidence="12">
    <location>
        <position position="1"/>
    </location>
</feature>
<dbReference type="FunFam" id="3.30.160.60:FF:000052">
    <property type="entry name" value="zinc finger protein 546 isoform X1"/>
    <property type="match status" value="1"/>
</dbReference>
<dbReference type="SMART" id="SM00355">
    <property type="entry name" value="ZnF_C2H2"/>
    <property type="match status" value="2"/>
</dbReference>
<accession>A0A7K6DVN9</accession>
<keyword evidence="6" id="KW-0805">Transcription regulation</keyword>
<reference evidence="12 13" key="1">
    <citation type="submission" date="2019-09" db="EMBL/GenBank/DDBJ databases">
        <title>Bird 10,000 Genomes (B10K) Project - Family phase.</title>
        <authorList>
            <person name="Zhang G."/>
        </authorList>
    </citation>
    <scope>NUCLEOTIDE SEQUENCE [LARGE SCALE GENOMIC DNA]</scope>
    <source>
        <strain evidence="12">B10K-DU-029-50</strain>
        <tissue evidence="12">Heart</tissue>
    </source>
</reference>
<keyword evidence="8" id="KW-0804">Transcription</keyword>
<dbReference type="FunFam" id="3.30.160.60:FF:000087">
    <property type="entry name" value="Zinc finger protein 354B"/>
    <property type="match status" value="1"/>
</dbReference>
<evidence type="ECO:0000256" key="7">
    <source>
        <dbReference type="ARBA" id="ARBA00023125"/>
    </source>
</evidence>
<evidence type="ECO:0000313" key="12">
    <source>
        <dbReference type="EMBL" id="NWV31039.1"/>
    </source>
</evidence>
<keyword evidence="7" id="KW-0238">DNA-binding</keyword>
<dbReference type="PROSITE" id="PS50157">
    <property type="entry name" value="ZINC_FINGER_C2H2_2"/>
    <property type="match status" value="2"/>
</dbReference>
<dbReference type="GO" id="GO:0000978">
    <property type="term" value="F:RNA polymerase II cis-regulatory region sequence-specific DNA binding"/>
    <property type="evidence" value="ECO:0007669"/>
    <property type="project" value="TreeGrafter"/>
</dbReference>
<comment type="subcellular location">
    <subcellularLocation>
        <location evidence="1">Nucleus</location>
    </subcellularLocation>
</comment>
<keyword evidence="5" id="KW-0862">Zinc</keyword>
<organism evidence="12 13">
    <name type="scientific">Grantiella picta</name>
    <dbReference type="NCBI Taxonomy" id="266360"/>
    <lineage>
        <taxon>Eukaryota</taxon>
        <taxon>Metazoa</taxon>
        <taxon>Chordata</taxon>
        <taxon>Craniata</taxon>
        <taxon>Vertebrata</taxon>
        <taxon>Euteleostomi</taxon>
        <taxon>Archelosauria</taxon>
        <taxon>Archosauria</taxon>
        <taxon>Dinosauria</taxon>
        <taxon>Saurischia</taxon>
        <taxon>Theropoda</taxon>
        <taxon>Coelurosauria</taxon>
        <taxon>Aves</taxon>
        <taxon>Neognathae</taxon>
        <taxon>Neoaves</taxon>
        <taxon>Telluraves</taxon>
        <taxon>Australaves</taxon>
        <taxon>Passeriformes</taxon>
        <taxon>Meliphagoidea</taxon>
        <taxon>Meliphagidae</taxon>
        <taxon>Grantiella</taxon>
    </lineage>
</organism>
<dbReference type="GO" id="GO:0000981">
    <property type="term" value="F:DNA-binding transcription factor activity, RNA polymerase II-specific"/>
    <property type="evidence" value="ECO:0007669"/>
    <property type="project" value="TreeGrafter"/>
</dbReference>
<dbReference type="InterPro" id="IPR013087">
    <property type="entry name" value="Znf_C2H2_type"/>
</dbReference>
<dbReference type="Proteomes" id="UP000575029">
    <property type="component" value="Unassembled WGS sequence"/>
</dbReference>
<gene>
    <name evidence="12" type="primary">Zscan12</name>
    <name evidence="12" type="ORF">GRAPIC_R11838</name>
</gene>
<evidence type="ECO:0000313" key="13">
    <source>
        <dbReference type="Proteomes" id="UP000575029"/>
    </source>
</evidence>
<dbReference type="SUPFAM" id="SSF57667">
    <property type="entry name" value="beta-beta-alpha zinc fingers"/>
    <property type="match status" value="1"/>
</dbReference>
<evidence type="ECO:0000256" key="9">
    <source>
        <dbReference type="ARBA" id="ARBA00023242"/>
    </source>
</evidence>
<dbReference type="Gene3D" id="3.30.160.60">
    <property type="entry name" value="Classic Zinc Finger"/>
    <property type="match status" value="2"/>
</dbReference>
<evidence type="ECO:0000256" key="1">
    <source>
        <dbReference type="ARBA" id="ARBA00004123"/>
    </source>
</evidence>
<dbReference type="InterPro" id="IPR036236">
    <property type="entry name" value="Znf_C2H2_sf"/>
</dbReference>
<feature type="non-terminal residue" evidence="12">
    <location>
        <position position="54"/>
    </location>
</feature>
<evidence type="ECO:0000256" key="10">
    <source>
        <dbReference type="PROSITE-ProRule" id="PRU00042"/>
    </source>
</evidence>
<sequence length="54" mass="6647">CQECGKSFRWRSRLIHHQRMHSGEKPYMCAECGKCFRWRSDLMRHKWIHTGEKP</sequence>
<comment type="caution">
    <text evidence="12">The sequence shown here is derived from an EMBL/GenBank/DDBJ whole genome shotgun (WGS) entry which is preliminary data.</text>
</comment>
<keyword evidence="13" id="KW-1185">Reference proteome</keyword>
<name>A0A7K6DVN9_9PASS</name>